<dbReference type="PANTHER" id="PTHR46604">
    <property type="entry name" value="PROTEIN MID1-COMPLEMENTING ACTIVITY 1"/>
    <property type="match status" value="1"/>
</dbReference>
<dbReference type="AlphaFoldDB" id="A0A9R1W3U4"/>
<keyword evidence="3" id="KW-1185">Reference proteome</keyword>
<gene>
    <name evidence="2" type="ORF">LSAT_V11C300155150</name>
</gene>
<sequence length="271" mass="31876">MGWNIFYQFGKSQNEIDRYLKIIPLITLVDNARVRVYNYNYKGKNDKLEYIEIDQREYTLDDVIMKPDPSHTDTTVLKKTLSCSYSNLPFKEENEKLHMELERSQANLDVGQCEVIQHWIEGSPKKRIQHQYPHVINTNKHVQDESDTVTTITNTKPHATSRLVFFFHNLTIWVLDCKGKMWCCRSISSVSYGNHEWHSDLLGCCSEPKMCMFIMWDMRAFFFPCGTFSKIAFVATNRHMSKMLLTFYLERRVMSLWLILGYYHVAATPVA</sequence>
<dbReference type="Pfam" id="PF19584">
    <property type="entry name" value="MCAfunc"/>
    <property type="match status" value="1"/>
</dbReference>
<evidence type="ECO:0000313" key="3">
    <source>
        <dbReference type="Proteomes" id="UP000235145"/>
    </source>
</evidence>
<dbReference type="EMBL" id="NBSK02000003">
    <property type="protein sequence ID" value="KAJ0215685.1"/>
    <property type="molecule type" value="Genomic_DNA"/>
</dbReference>
<reference evidence="2 3" key="1">
    <citation type="journal article" date="2017" name="Nat. Commun.">
        <title>Genome assembly with in vitro proximity ligation data and whole-genome triplication in lettuce.</title>
        <authorList>
            <person name="Reyes-Chin-Wo S."/>
            <person name="Wang Z."/>
            <person name="Yang X."/>
            <person name="Kozik A."/>
            <person name="Arikit S."/>
            <person name="Song C."/>
            <person name="Xia L."/>
            <person name="Froenicke L."/>
            <person name="Lavelle D.O."/>
            <person name="Truco M.J."/>
            <person name="Xia R."/>
            <person name="Zhu S."/>
            <person name="Xu C."/>
            <person name="Xu H."/>
            <person name="Xu X."/>
            <person name="Cox K."/>
            <person name="Korf I."/>
            <person name="Meyers B.C."/>
            <person name="Michelmore R.W."/>
        </authorList>
    </citation>
    <scope>NUCLEOTIDE SEQUENCE [LARGE SCALE GENOMIC DNA]</scope>
    <source>
        <strain evidence="3">cv. Salinas</strain>
        <tissue evidence="2">Seedlings</tissue>
    </source>
</reference>
<dbReference type="PANTHER" id="PTHR46604:SF3">
    <property type="entry name" value="PROTEIN MID1-COMPLEMENTING ACTIVITY 1"/>
    <property type="match status" value="1"/>
</dbReference>
<name>A0A9R1W3U4_LACSA</name>
<dbReference type="InterPro" id="IPR045766">
    <property type="entry name" value="MCAfunc"/>
</dbReference>
<dbReference type="Proteomes" id="UP000235145">
    <property type="component" value="Unassembled WGS sequence"/>
</dbReference>
<protein>
    <recommendedName>
        <fullName evidence="1">MCAfunc domain-containing protein</fullName>
    </recommendedName>
</protein>
<comment type="caution">
    <text evidence="2">The sequence shown here is derived from an EMBL/GenBank/DDBJ whole genome shotgun (WGS) entry which is preliminary data.</text>
</comment>
<feature type="domain" description="MCAfunc" evidence="1">
    <location>
        <begin position="1"/>
        <end position="62"/>
    </location>
</feature>
<proteinExistence type="predicted"/>
<organism evidence="2 3">
    <name type="scientific">Lactuca sativa</name>
    <name type="common">Garden lettuce</name>
    <dbReference type="NCBI Taxonomy" id="4236"/>
    <lineage>
        <taxon>Eukaryota</taxon>
        <taxon>Viridiplantae</taxon>
        <taxon>Streptophyta</taxon>
        <taxon>Embryophyta</taxon>
        <taxon>Tracheophyta</taxon>
        <taxon>Spermatophyta</taxon>
        <taxon>Magnoliopsida</taxon>
        <taxon>eudicotyledons</taxon>
        <taxon>Gunneridae</taxon>
        <taxon>Pentapetalae</taxon>
        <taxon>asterids</taxon>
        <taxon>campanulids</taxon>
        <taxon>Asterales</taxon>
        <taxon>Asteraceae</taxon>
        <taxon>Cichorioideae</taxon>
        <taxon>Cichorieae</taxon>
        <taxon>Lactucinae</taxon>
        <taxon>Lactuca</taxon>
    </lineage>
</organism>
<evidence type="ECO:0000313" key="2">
    <source>
        <dbReference type="EMBL" id="KAJ0215685.1"/>
    </source>
</evidence>
<accession>A0A9R1W3U4</accession>
<evidence type="ECO:0000259" key="1">
    <source>
        <dbReference type="Pfam" id="PF19584"/>
    </source>
</evidence>